<comment type="caution">
    <text evidence="2">The sequence shown here is derived from an EMBL/GenBank/DDBJ whole genome shotgun (WGS) entry which is preliminary data.</text>
</comment>
<feature type="compositionally biased region" description="Polar residues" evidence="1">
    <location>
        <begin position="85"/>
        <end position="106"/>
    </location>
</feature>
<dbReference type="EMBL" id="STGU01000010">
    <property type="protein sequence ID" value="THV33747.1"/>
    <property type="molecule type" value="Genomic_DNA"/>
</dbReference>
<gene>
    <name evidence="2" type="ORF">FAA86_17145</name>
</gene>
<sequence>MDGDLKTLEARLNAHREILISILTEILTSPNQAPELLRNLEQEVLLRDGSEDPGAEPSAGVGRGHEKGEAIREILETAKARASALQRSSTDLGEPNGFTQATNERR</sequence>
<evidence type="ECO:0000313" key="2">
    <source>
        <dbReference type="EMBL" id="THV33747.1"/>
    </source>
</evidence>
<feature type="region of interest" description="Disordered" evidence="1">
    <location>
        <begin position="47"/>
        <end position="67"/>
    </location>
</feature>
<dbReference type="Proteomes" id="UP000307378">
    <property type="component" value="Unassembled WGS sequence"/>
</dbReference>
<evidence type="ECO:0000256" key="1">
    <source>
        <dbReference type="SAM" id="MobiDB-lite"/>
    </source>
</evidence>
<name>A0A4S8PRB5_9HYPH</name>
<proteinExistence type="predicted"/>
<reference evidence="2 3" key="1">
    <citation type="submission" date="2019-04" db="EMBL/GenBank/DDBJ databases">
        <title>genome sequence of strain W3.</title>
        <authorList>
            <person name="Gao J."/>
            <person name="Sun J."/>
        </authorList>
    </citation>
    <scope>NUCLEOTIDE SEQUENCE [LARGE SCALE GENOMIC DNA]</scope>
    <source>
        <strain evidence="2 3">W3</strain>
    </source>
</reference>
<dbReference type="AlphaFoldDB" id="A0A4S8PRB5"/>
<accession>A0A4S8PRB5</accession>
<organism evidence="2 3">
    <name type="scientific">Rhizobium rosettiformans W3</name>
    <dbReference type="NCBI Taxonomy" id="538378"/>
    <lineage>
        <taxon>Bacteria</taxon>
        <taxon>Pseudomonadati</taxon>
        <taxon>Pseudomonadota</taxon>
        <taxon>Alphaproteobacteria</taxon>
        <taxon>Hyphomicrobiales</taxon>
        <taxon>Rhizobiaceae</taxon>
        <taxon>Rhizobium/Agrobacterium group</taxon>
        <taxon>Rhizobium</taxon>
    </lineage>
</organism>
<dbReference type="RefSeq" id="WP_136542392.1">
    <property type="nucleotide sequence ID" value="NZ_STGU01000010.1"/>
</dbReference>
<protein>
    <submittedName>
        <fullName evidence="2">Uncharacterized protein</fullName>
    </submittedName>
</protein>
<feature type="region of interest" description="Disordered" evidence="1">
    <location>
        <begin position="79"/>
        <end position="106"/>
    </location>
</feature>
<evidence type="ECO:0000313" key="3">
    <source>
        <dbReference type="Proteomes" id="UP000307378"/>
    </source>
</evidence>